<dbReference type="Pfam" id="PF03719">
    <property type="entry name" value="Ribosomal_S5_C"/>
    <property type="match status" value="1"/>
</dbReference>
<evidence type="ECO:0000256" key="9">
    <source>
        <dbReference type="RuleBase" id="RU003823"/>
    </source>
</evidence>
<comment type="function">
    <text evidence="8">With S4 and S12 plays an important role in translational accuracy.</text>
</comment>
<evidence type="ECO:0000313" key="12">
    <source>
        <dbReference type="Proteomes" id="UP000215145"/>
    </source>
</evidence>
<dbReference type="HAMAP" id="MF_01307_B">
    <property type="entry name" value="Ribosomal_uS5_B"/>
    <property type="match status" value="1"/>
</dbReference>
<dbReference type="PANTHER" id="PTHR48277:SF1">
    <property type="entry name" value="MITOCHONDRIAL RIBOSOMAL PROTEIN S5"/>
    <property type="match status" value="1"/>
</dbReference>
<dbReference type="InterPro" id="IPR018192">
    <property type="entry name" value="Ribosomal_uS5_N_CS"/>
</dbReference>
<keyword evidence="2 8" id="KW-0699">rRNA-binding</keyword>
<dbReference type="InterPro" id="IPR000851">
    <property type="entry name" value="Ribosomal_uS5"/>
</dbReference>
<organism evidence="11 12">
    <name type="scientific">Paenibacillus herberti</name>
    <dbReference type="NCBI Taxonomy" id="1619309"/>
    <lineage>
        <taxon>Bacteria</taxon>
        <taxon>Bacillati</taxon>
        <taxon>Bacillota</taxon>
        <taxon>Bacilli</taxon>
        <taxon>Bacillales</taxon>
        <taxon>Paenibacillaceae</taxon>
        <taxon>Paenibacillus</taxon>
    </lineage>
</organism>
<proteinExistence type="inferred from homology"/>
<comment type="function">
    <text evidence="8">Located at the back of the 30S subunit body where it stabilizes the conformation of the head with respect to the body.</text>
</comment>
<dbReference type="OrthoDB" id="9809045at2"/>
<evidence type="ECO:0000256" key="8">
    <source>
        <dbReference type="HAMAP-Rule" id="MF_01307"/>
    </source>
</evidence>
<sequence>MRIDANSLGELQEKVVHINRVAKVVKGGRRFSFSALVVVGDGKGHVGAGIGKAQEVPDAIRKGIEDAKKNMISIPLVNTTIPHQVLGHFGAGQVLLKPASQGTGVIAGGPVRAVLELAGVGDILTKSLGSSNSMNMVNATLEGLSRLKRAEDVAKLRGKTVQELLG</sequence>
<dbReference type="Gene3D" id="3.30.230.10">
    <property type="match status" value="1"/>
</dbReference>
<dbReference type="PANTHER" id="PTHR48277">
    <property type="entry name" value="MITOCHONDRIAL RIBOSOMAL PROTEIN S5"/>
    <property type="match status" value="1"/>
</dbReference>
<dbReference type="InterPro" id="IPR013810">
    <property type="entry name" value="Ribosomal_uS5_N"/>
</dbReference>
<dbReference type="SUPFAM" id="SSF54211">
    <property type="entry name" value="Ribosomal protein S5 domain 2-like"/>
    <property type="match status" value="1"/>
</dbReference>
<comment type="domain">
    <text evidence="8">The N-terminal domain interacts with the head of the 30S subunit; the C-terminal domain interacts with the body and contacts protein S4. The interaction surface between S4 and S5 is involved in control of translational fidelity.</text>
</comment>
<keyword evidence="12" id="KW-1185">Reference proteome</keyword>
<keyword evidence="3 8" id="KW-0694">RNA-binding</keyword>
<dbReference type="InterPro" id="IPR020568">
    <property type="entry name" value="Ribosomal_Su5_D2-typ_SF"/>
</dbReference>
<gene>
    <name evidence="8" type="primary">rpsE</name>
    <name evidence="11" type="ORF">CGZ75_19380</name>
</gene>
<dbReference type="InterPro" id="IPR005324">
    <property type="entry name" value="Ribosomal_uS5_C"/>
</dbReference>
<evidence type="ECO:0000259" key="10">
    <source>
        <dbReference type="PROSITE" id="PS50881"/>
    </source>
</evidence>
<evidence type="ECO:0000256" key="7">
    <source>
        <dbReference type="ARBA" id="ARBA00062000"/>
    </source>
</evidence>
<dbReference type="GO" id="GO:0006412">
    <property type="term" value="P:translation"/>
    <property type="evidence" value="ECO:0007669"/>
    <property type="project" value="UniProtKB-UniRule"/>
</dbReference>
<name>A0A229NYN2_9BACL</name>
<keyword evidence="4 8" id="KW-0689">Ribosomal protein</keyword>
<comment type="similarity">
    <text evidence="1 8 9">Belongs to the universal ribosomal protein uS5 family.</text>
</comment>
<dbReference type="GO" id="GO:0003735">
    <property type="term" value="F:structural constituent of ribosome"/>
    <property type="evidence" value="ECO:0007669"/>
    <property type="project" value="UniProtKB-UniRule"/>
</dbReference>
<evidence type="ECO:0000256" key="1">
    <source>
        <dbReference type="ARBA" id="ARBA00008945"/>
    </source>
</evidence>
<dbReference type="InterPro" id="IPR014721">
    <property type="entry name" value="Ribsml_uS5_D2-typ_fold_subgr"/>
</dbReference>
<dbReference type="FunFam" id="3.30.230.10:FF:000002">
    <property type="entry name" value="30S ribosomal protein S5"/>
    <property type="match status" value="1"/>
</dbReference>
<comment type="subunit">
    <text evidence="7 8">Part of the 30S ribosomal subunit. Contacts proteins S4 and S8.</text>
</comment>
<dbReference type="GO" id="GO:0019843">
    <property type="term" value="F:rRNA binding"/>
    <property type="evidence" value="ECO:0007669"/>
    <property type="project" value="UniProtKB-UniRule"/>
</dbReference>
<dbReference type="SUPFAM" id="SSF54768">
    <property type="entry name" value="dsRNA-binding domain-like"/>
    <property type="match status" value="1"/>
</dbReference>
<dbReference type="GO" id="GO:0015935">
    <property type="term" value="C:small ribosomal subunit"/>
    <property type="evidence" value="ECO:0007669"/>
    <property type="project" value="InterPro"/>
</dbReference>
<evidence type="ECO:0000256" key="4">
    <source>
        <dbReference type="ARBA" id="ARBA00022980"/>
    </source>
</evidence>
<accession>A0A229NYN2</accession>
<dbReference type="RefSeq" id="WP_089525826.1">
    <property type="nucleotide sequence ID" value="NZ_NMUQ01000002.1"/>
</dbReference>
<dbReference type="GO" id="GO:0042254">
    <property type="term" value="P:ribosome biogenesis"/>
    <property type="evidence" value="ECO:0007669"/>
    <property type="project" value="UniProtKB-ARBA"/>
</dbReference>
<dbReference type="InterPro" id="IPR005712">
    <property type="entry name" value="Ribosomal_uS5_bac-type"/>
</dbReference>
<dbReference type="NCBIfam" id="TIGR01021">
    <property type="entry name" value="rpsE_bact"/>
    <property type="match status" value="1"/>
</dbReference>
<dbReference type="PROSITE" id="PS50881">
    <property type="entry name" value="S5_DSRBD"/>
    <property type="match status" value="1"/>
</dbReference>
<dbReference type="AlphaFoldDB" id="A0A229NYN2"/>
<protein>
    <recommendedName>
        <fullName evidence="6 8">Small ribosomal subunit protein uS5</fullName>
    </recommendedName>
</protein>
<keyword evidence="5 8" id="KW-0687">Ribonucleoprotein</keyword>
<evidence type="ECO:0000256" key="2">
    <source>
        <dbReference type="ARBA" id="ARBA00022730"/>
    </source>
</evidence>
<evidence type="ECO:0000256" key="3">
    <source>
        <dbReference type="ARBA" id="ARBA00022884"/>
    </source>
</evidence>
<dbReference type="Pfam" id="PF00333">
    <property type="entry name" value="Ribosomal_S5"/>
    <property type="match status" value="1"/>
</dbReference>
<evidence type="ECO:0000256" key="6">
    <source>
        <dbReference type="ARBA" id="ARBA00035255"/>
    </source>
</evidence>
<dbReference type="Gene3D" id="3.30.160.20">
    <property type="match status" value="1"/>
</dbReference>
<dbReference type="PROSITE" id="PS00585">
    <property type="entry name" value="RIBOSOMAL_S5"/>
    <property type="match status" value="1"/>
</dbReference>
<reference evidence="11 12" key="1">
    <citation type="submission" date="2017-07" db="EMBL/GenBank/DDBJ databases">
        <title>Paenibacillus herberti R33 genome sequencing and assembly.</title>
        <authorList>
            <person name="Su W."/>
        </authorList>
    </citation>
    <scope>NUCLEOTIDE SEQUENCE [LARGE SCALE GENOMIC DNA]</scope>
    <source>
        <strain evidence="11 12">R33</strain>
    </source>
</reference>
<dbReference type="FunFam" id="3.30.160.20:FF:000001">
    <property type="entry name" value="30S ribosomal protein S5"/>
    <property type="match status" value="1"/>
</dbReference>
<dbReference type="Proteomes" id="UP000215145">
    <property type="component" value="Unassembled WGS sequence"/>
</dbReference>
<comment type="caution">
    <text evidence="11">The sequence shown here is derived from an EMBL/GenBank/DDBJ whole genome shotgun (WGS) entry which is preliminary data.</text>
</comment>
<dbReference type="GO" id="GO:0005737">
    <property type="term" value="C:cytoplasm"/>
    <property type="evidence" value="ECO:0007669"/>
    <property type="project" value="UniProtKB-ARBA"/>
</dbReference>
<feature type="domain" description="S5 DRBM" evidence="10">
    <location>
        <begin position="11"/>
        <end position="74"/>
    </location>
</feature>
<evidence type="ECO:0000256" key="5">
    <source>
        <dbReference type="ARBA" id="ARBA00023274"/>
    </source>
</evidence>
<evidence type="ECO:0000313" key="11">
    <source>
        <dbReference type="EMBL" id="OXM15012.1"/>
    </source>
</evidence>
<dbReference type="EMBL" id="NMUQ01000002">
    <property type="protein sequence ID" value="OXM15012.1"/>
    <property type="molecule type" value="Genomic_DNA"/>
</dbReference>